<gene>
    <name evidence="14" type="ORF">OXX778_LOCUS1808</name>
</gene>
<evidence type="ECO:0000313" key="15">
    <source>
        <dbReference type="Proteomes" id="UP000663879"/>
    </source>
</evidence>
<dbReference type="Gene3D" id="1.20.58.60">
    <property type="match status" value="21"/>
</dbReference>
<feature type="domain" description="Calponin-homology (CH)" evidence="13">
    <location>
        <begin position="152"/>
        <end position="257"/>
    </location>
</feature>
<name>A0A813M9X0_9BILA</name>
<dbReference type="InterPro" id="IPR002017">
    <property type="entry name" value="Spectrin_repeat"/>
</dbReference>
<keyword evidence="8" id="KW-0009">Actin-binding</keyword>
<evidence type="ECO:0000256" key="1">
    <source>
        <dbReference type="ARBA" id="ARBA00004496"/>
    </source>
</evidence>
<dbReference type="SUPFAM" id="SSF47576">
    <property type="entry name" value="Calponin-homology domain, CH-domain"/>
    <property type="match status" value="1"/>
</dbReference>
<evidence type="ECO:0000256" key="3">
    <source>
        <dbReference type="ARBA" id="ARBA00022490"/>
    </source>
</evidence>
<dbReference type="GO" id="GO:0005874">
    <property type="term" value="C:microtubule"/>
    <property type="evidence" value="ECO:0007669"/>
    <property type="project" value="UniProtKB-KW"/>
</dbReference>
<dbReference type="PROSITE" id="PS50021">
    <property type="entry name" value="CH"/>
    <property type="match status" value="2"/>
</dbReference>
<keyword evidence="4" id="KW-0597">Phosphoprotein</keyword>
<dbReference type="CDD" id="cd21193">
    <property type="entry name" value="CH_beta_spectrin_rpt1"/>
    <property type="match status" value="1"/>
</dbReference>
<dbReference type="OrthoDB" id="18853at2759"/>
<dbReference type="FunFam" id="1.10.418.10:FF:000043">
    <property type="entry name" value="Spectrin beta chain, non-erythrocytic"/>
    <property type="match status" value="1"/>
</dbReference>
<sequence>MSNFRDPTDYGYLEQNKDFEQKRIKTLQQERVNVQKKTFTKWCNSFLSKHGMEIDNLFKDLEDGKRLIKLLEIISGEKLGKPNQGKLKVHKIENVNKALSFIQTKAKLESIGAEDIVSGNPTLILGLIWTIILRFQIQDIEIELEDETQEKRSAKEALLLWCQRRTHGYQGVKIVDFSNSWRNGLAFNALIHSQRPDLLDFNSINPSNNFNNLNNAFELAQKHLGIHKLLDPEDIDVDKPDEKSILTYVSSYYHTFAKMKTEAVGGKRIGKIVGFMMDIDRLKEAYEFEITSLLAWIQKNIKELSNFEFPNSLDGIKSLMLTFNKGYMAIEKPPKYKQKSSIEANFYSINMKLNAQRHPKYNPPEGKSINDLETAWSRLEKTEHERDLALKRELNRQEKLEQMYDKFDKKAKLREYWLSDMAKILSNSSSFSSSNQLDATFKKLEAISADFSSGSDRFKRLDQLANELIQEDYFSKDTVRKRNQQIQNAFNNLIDQFEKRKASMATFQELQFLFQEMESLKNEMLELEKSFQSKDYAGYLLAAEDLLTKHSLLESQIAGISQHLKSVNRRAQQFTRSTLSSSSTSSISRVPNTSSPNSSLSESPNKTTLVNESQLVKEKLDALNKAFELINVLSSDRRRYLLEQRDFIKFLEEADEEILWIQEKIQIVKSNDAGHDLASTQILLNKQEQLEDEIKFRSPRMDKIILQGHQIIEAKKFNKEENEKVRAKISDLENLFKKLKESAAFRRSLLEDALSSQQYYSDANEAESWMKDKMALVSLNSDCGKDEASAQALLNRHVRIQEEIKAYEPEIRRLGEFTDVLVGKRRFSSFPNEVKQQIMKNQKLNDETEDSESDLSITDSHLEETVDEIIEKEVTEMVTFQIEVQCVKALYPFQSKNFSLNRSEVLELKEKTNNEWWLLEKQNGQEGYAPANYVKELGALTLTKQKQQIVKRPEVIKVKKLVQNPINKPNKKASVLRRKPTTVQPRQLQHLNTENLQKRQSDISFTFNQLLNSSIERRKQLDNTITFYRWLRKYEEFSKWVQEKLQQMSINNRDSLLENTHSSKLLYQAFITDFLANQNEYSQIEKLSDELINKKLTYVIETSKKAMSHGEIKQKSTHLNSEWLKLLELKKYWDNSIKAFQCIEKFNSLYVEVSELVKEKLIALKKDEACDISDVKTVRALQKKQEKIEREIGHIEKNILSLKENAQEVCKYFPQEKINVEKKIMSIEEEWFKLKEDVKNRKAKLDENHGLQRFEDEIQDFTLACVNLETRLSELSQPRDLKQCDEMLKTYIELNQEFKNEILYKFDNLKDLAMKLLGKRGVAGSVEKINSSLNQVSTMKLNALNNLDDKKFYLEDFYNYLKFKQDASSLELLMQDQEAYLQFNDVGSSSVNVDALQKRHDEFVAKLNAQDDKMKNLTDQLNKLKNNKHFAINEMDAIFQNLTQKRLKLKQSALDRKTKLAKSKEFFEFKIQCDDLSSWINDKRALMNSTTNLEASQLSQIEKYMNKHEAIEKELISNRTRLDKLIVDGGRLSKSIVNEKVQELISIVEKNWVDLETESKMRGQQILEAKQKAELNLKLNDVDNRIKNLESQLTKNYATSDLRGNKNALKKHDEIEKQISVEKELLNDLNKEENLKLGERPHDSDEVKNSLKAYLHAFDLLNPMILEKKKHLQFEIDIQQLAFDLDEENKWIEQSLRQVDLMSQSMPQTLFEANNMNKKLNELDRVRSNKHKLIYDLLIQKTNDYLCDLSNDSTSLDTLKHKKLSVEENWKNLEKIIVDKKKLLSQCLVEQEQLEELNQVTIGLAEKLPIIKNSLNENSNEITTSKNITKLNQLSHDLDEYSVLLDQKKPCSSLVQIKLKETKDKLKEMQIENEEKKKSLSLKLEALEFDRESTEFMKWINEKRVQAQSEEYGQDFEHLILINEKFIALNDEIKLGDNKYERLRKRASDLLNFKSADSKIIHKRNDEVKNNYEMLLSELKQRELLLQSAAEIHRFNKDVQDLNRRIGEKEASFVVDLGRDLNSCETLVRKHSTFMEELSALKFHLNDLNKESEVLRAKHPGDTEETIISEMNDLIDRFNNLRLKSEKRTRDLNHSCSYFKFTTRVKDINRWMAETKRSLLTYTQPLDLYSVTQLKEELNNLSLEMSQRDDVFKNLEDMCIEITSKKDHPNSKEIVTTTNECMNEREYLFQLWILKNKVLDSQSECHEFYREVNQLVSLINSQESLLTKSYNELEQQLNERVLLNVDDLESILKTHGNLEKKIEKQSLDRAIELKKKGSILLEKESLRLNSKEIEIYDSSELKRIQEILNLILKKENDLRELCQKRNTQLRECLQFFKLRRDIEEFEIWIDDRIRHAKTLCQKSQFSSLNEKVKLFQKQKALRGEIELKFVPYNDLNQKAKEQLVTNKTVKHGLIKQTIEDLNKKWQDLAYEIMEREKEFEEAKDILEFNDELEKLEDWLKSKELMIQNGDTGRDYEHCISLLKKAEETLSPSHEKKLQEVILKGDKLVSLGRTDRDLVLEKKDRLINRSCLIKNGIDQYHKKLVIALEIHLLMRDYDDLDQRIKEKISILQVDSELKTLDAVQVAQSKVNDLRADLDAIEDKLTQTKAETLKVPNNTTLLQRLVEIEKNWLELKNFLEKKSIKLDSSYHYQKFMVEYRDLKSWIWDMGNRIQQQGEPLSLSEAETAINLHQERMTEIEGRNHRFISLRDMGSELIQRQNSQKEVSNFLKDIHQLQIELEAKALDKQKWLQQCADYQDIKESWRQIENWSRQVEVSLKSSDVGDSVLAVKSLLTKHENIENSIKSQMASHGSFDNLEERAQEMIRQKYSHSELIQKILNDSEAKRKELSNLSLNRRKQLDDSLMYQNLLLNYYDVLQWIKEKTVTSMEKSYLDLTNLQTKIQRHQAFLIDLSKVGQKRVEDIHKEAAVLLSRHQTTLYSLSVSSSKIIADIEEHIKDLDSQWNALKTAAENKGKCLNDAHKNVLFTRFCDDLFTWFDEVESQLSSDDNGHDISSCKMLLLRHETLSKQIDAQKEKLIEVDNYLLNNKDNFMLKNIQELASQVKERYSNLKEPCSIRLENLQESLSLFTVLHDLNDADLWIQDKLPLANLEDLGFNLEETRKLVKKHENLEQETLNQNNFIESVFKSTKQLIDRKHYAHTLLSTRLSDLEKEWLIFRDLISERKSRLENAFEVQKFYSDSDETIQFMKEKLTELTNPDYGRNELISLSFLKKLKSLDTDLKTNQKSKINSLIQQASDLQLKKFSDKKTILRKQTELETLYNKVTEACKEREEHLNAMLKVFEYERECEALTNWLKDQELIAKSEDFGQDLEHAETLAKKLQQFINYLEKNSEKINKFDDMAQRLCENKYTPNNYIEFIDERCSFITKMWNDLNLFTEIRRKTLEHAIEVHAFDKDCGDLMAWASEKEKFLSQEDIGYDLASVYTLAKQQEALENELTSLGEELERLNSESTRLIQTHPATKEHVENKLEEAETKYNEVLQKLSLRKDKIQNSQNMFVYANEFNELSEWLREMLEKLTSVELTQQNGLGEVNNAEMLIKKHKESKIEIDLQQPKIQKFLIKSDELLAKTKVKSQRQEILSKIQIIQNNNKNLLDTWVTRQDLYEQNLEYNKLLREIKLLDAWLSSKDSYVHTDILGDSVTSVEALLKQHEDFERMLHAMESRFGNLRNENKLEKKLKEIKEREAANRLQADAQLQEEKKKDAERKRKLEQRRQDDRRRTQEIIAIVSNANNQVPSSQIAANVSQSVGSIDATTKTLEIKTQFDNEQFVKPINSPVTPVPTSIRKKDRNRTRSIRDKYKLPLRLPLPTISDYLMRKQEFQKGGQRAPIREYQQFYTTIHANLMCFFIDKKDYNELNAATQPINLFNCKLNQLEDTTIQRDVIHIETSDGAEYLFDAAGEENDIENLELWMAKMLESSTCQPLPIFSTYSSNLTNTAHLNISTGDLSSLSAQTTNKPRSRAPVVMTLPPIKTVSFNVDDEIPNNNKPKINLNESNEDYYTQITSPLNKSAIETQRTGTYENVPHLINNSLNNVEETFYQDSTGQINESQTKDSLDQVDIAPFRYRQDPISPTSPLNSNRAIGSISDKVGHLEPSRNDRRLVSIIKKTAQNLQVKQDETRLIRPTSVIAEEGSSESLPLKPADKKESIIAEVLKHSVLNSSQLSADDLRHMSYNQAIQSKQIEREAGVVRNLVESLSTPVNNNNQELNISNISELSEEYDSVSVKLSKQPSNASDVNSYGIRNLVSSEDKRSSTLPSKMSGPAASSELSSKHSFSDEKETKTKRNIFGSIFRKKKGKYDVKSDSKSKDKK</sequence>
<feature type="coiled-coil region" evidence="10">
    <location>
        <begin position="2680"/>
        <end position="2737"/>
    </location>
</feature>
<feature type="coiled-coil region" evidence="10">
    <location>
        <begin position="1178"/>
        <end position="1205"/>
    </location>
</feature>
<feature type="compositionally biased region" description="Basic and acidic residues" evidence="11">
    <location>
        <begin position="3712"/>
        <end position="3734"/>
    </location>
</feature>
<feature type="region of interest" description="Disordered" evidence="11">
    <location>
        <begin position="575"/>
        <end position="608"/>
    </location>
</feature>
<evidence type="ECO:0000256" key="11">
    <source>
        <dbReference type="SAM" id="MobiDB-lite"/>
    </source>
</evidence>
<dbReference type="InterPro" id="IPR036028">
    <property type="entry name" value="SH3-like_dom_sf"/>
</dbReference>
<dbReference type="GO" id="GO:0005085">
    <property type="term" value="F:guanyl-nucleotide exchange factor activity"/>
    <property type="evidence" value="ECO:0007669"/>
    <property type="project" value="UniProtKB-KW"/>
</dbReference>
<feature type="coiled-coil region" evidence="10">
    <location>
        <begin position="476"/>
        <end position="530"/>
    </location>
</feature>
<keyword evidence="3" id="KW-0963">Cytoplasm</keyword>
<feature type="coiled-coil region" evidence="10">
    <location>
        <begin position="1251"/>
        <end position="1301"/>
    </location>
</feature>
<feature type="domain" description="SH3" evidence="12">
    <location>
        <begin position="882"/>
        <end position="939"/>
    </location>
</feature>
<dbReference type="SUPFAM" id="SSF50729">
    <property type="entry name" value="PH domain-like"/>
    <property type="match status" value="1"/>
</dbReference>
<comment type="subcellular location">
    <subcellularLocation>
        <location evidence="1">Cytoplasm</location>
    </subcellularLocation>
</comment>
<feature type="region of interest" description="Disordered" evidence="11">
    <location>
        <begin position="3787"/>
        <end position="3807"/>
    </location>
</feature>
<evidence type="ECO:0000313" key="14">
    <source>
        <dbReference type="EMBL" id="CAF0717385.1"/>
    </source>
</evidence>
<accession>A0A813M9X0</accession>
<organism evidence="14 15">
    <name type="scientific">Brachionus calyciflorus</name>
    <dbReference type="NCBI Taxonomy" id="104777"/>
    <lineage>
        <taxon>Eukaryota</taxon>
        <taxon>Metazoa</taxon>
        <taxon>Spiralia</taxon>
        <taxon>Gnathifera</taxon>
        <taxon>Rotifera</taxon>
        <taxon>Eurotatoria</taxon>
        <taxon>Monogononta</taxon>
        <taxon>Pseudotrocha</taxon>
        <taxon>Ploima</taxon>
        <taxon>Brachionidae</taxon>
        <taxon>Brachionus</taxon>
    </lineage>
</organism>
<feature type="coiled-coil region" evidence="10">
    <location>
        <begin position="3447"/>
        <end position="3506"/>
    </location>
</feature>
<dbReference type="GO" id="GO:0003779">
    <property type="term" value="F:actin binding"/>
    <property type="evidence" value="ECO:0007669"/>
    <property type="project" value="UniProtKB-KW"/>
</dbReference>
<dbReference type="SMART" id="SM00326">
    <property type="entry name" value="SH3"/>
    <property type="match status" value="1"/>
</dbReference>
<dbReference type="SMART" id="SM00150">
    <property type="entry name" value="SPEC"/>
    <property type="match status" value="28"/>
</dbReference>
<feature type="coiled-coil region" evidence="10">
    <location>
        <begin position="1407"/>
        <end position="1434"/>
    </location>
</feature>
<dbReference type="InterPro" id="IPR011993">
    <property type="entry name" value="PH-like_dom_sf"/>
</dbReference>
<proteinExistence type="predicted"/>
<dbReference type="InterPro" id="IPR001452">
    <property type="entry name" value="SH3_domain"/>
</dbReference>
<dbReference type="SMART" id="SM00033">
    <property type="entry name" value="CH"/>
    <property type="match status" value="2"/>
</dbReference>
<dbReference type="CDD" id="cd00176">
    <property type="entry name" value="SPEC"/>
    <property type="match status" value="16"/>
</dbReference>
<feature type="region of interest" description="Disordered" evidence="11">
    <location>
        <begin position="4261"/>
        <end position="4302"/>
    </location>
</feature>
<keyword evidence="2 9" id="KW-0728">SH3 domain</keyword>
<dbReference type="InterPro" id="IPR001589">
    <property type="entry name" value="Actinin_actin-bd_CS"/>
</dbReference>
<evidence type="ECO:0000259" key="13">
    <source>
        <dbReference type="PROSITE" id="PS50021"/>
    </source>
</evidence>
<feature type="compositionally biased region" description="Basic and acidic residues" evidence="11">
    <location>
        <begin position="4283"/>
        <end position="4296"/>
    </location>
</feature>
<keyword evidence="7" id="KW-0677">Repeat</keyword>
<dbReference type="PANTHER" id="PTHR11915">
    <property type="entry name" value="SPECTRIN/FILAMIN RELATED CYTOSKELETAL PROTEIN"/>
    <property type="match status" value="1"/>
</dbReference>
<evidence type="ECO:0000256" key="2">
    <source>
        <dbReference type="ARBA" id="ARBA00022443"/>
    </source>
</evidence>
<reference evidence="14" key="1">
    <citation type="submission" date="2021-02" db="EMBL/GenBank/DDBJ databases">
        <authorList>
            <person name="Nowell W R."/>
        </authorList>
    </citation>
    <scope>NUCLEOTIDE SEQUENCE</scope>
    <source>
        <strain evidence="14">Ploen Becks lab</strain>
    </source>
</reference>
<keyword evidence="15" id="KW-1185">Reference proteome</keyword>
<protein>
    <submittedName>
        <fullName evidence="14">Uncharacterized protein</fullName>
    </submittedName>
</protein>
<dbReference type="SUPFAM" id="SSF50044">
    <property type="entry name" value="SH3-domain"/>
    <property type="match status" value="1"/>
</dbReference>
<dbReference type="Pfam" id="PF00435">
    <property type="entry name" value="Spectrin"/>
    <property type="match status" value="23"/>
</dbReference>
<dbReference type="InterPro" id="IPR001715">
    <property type="entry name" value="CH_dom"/>
</dbReference>
<keyword evidence="10" id="KW-0175">Coiled coil</keyword>
<evidence type="ECO:0000256" key="5">
    <source>
        <dbReference type="ARBA" id="ARBA00022658"/>
    </source>
</evidence>
<dbReference type="EMBL" id="CAJNOC010000126">
    <property type="protein sequence ID" value="CAF0717385.1"/>
    <property type="molecule type" value="Genomic_DNA"/>
</dbReference>
<evidence type="ECO:0000256" key="4">
    <source>
        <dbReference type="ARBA" id="ARBA00022553"/>
    </source>
</evidence>
<feature type="coiled-coil region" evidence="10">
    <location>
        <begin position="10"/>
        <end position="37"/>
    </location>
</feature>
<comment type="caution">
    <text evidence="14">The sequence shown here is derived from an EMBL/GenBank/DDBJ whole genome shotgun (WGS) entry which is preliminary data.</text>
</comment>
<dbReference type="GO" id="GO:0005737">
    <property type="term" value="C:cytoplasm"/>
    <property type="evidence" value="ECO:0007669"/>
    <property type="project" value="UniProtKB-SubCell"/>
</dbReference>
<dbReference type="Gene3D" id="2.30.30.40">
    <property type="entry name" value="SH3 Domains"/>
    <property type="match status" value="1"/>
</dbReference>
<evidence type="ECO:0000259" key="12">
    <source>
        <dbReference type="PROSITE" id="PS50002"/>
    </source>
</evidence>
<dbReference type="PROSITE" id="PS00019">
    <property type="entry name" value="ACTININ_1"/>
    <property type="match status" value="1"/>
</dbReference>
<dbReference type="PROSITE" id="PS50002">
    <property type="entry name" value="SH3"/>
    <property type="match status" value="1"/>
</dbReference>
<feature type="region of interest" description="Disordered" evidence="11">
    <location>
        <begin position="3704"/>
        <end position="3734"/>
    </location>
</feature>
<evidence type="ECO:0000256" key="7">
    <source>
        <dbReference type="ARBA" id="ARBA00022737"/>
    </source>
</evidence>
<feature type="domain" description="Calponin-homology (CH)" evidence="13">
    <location>
        <begin position="33"/>
        <end position="136"/>
    </location>
</feature>
<dbReference type="Gene3D" id="2.30.29.30">
    <property type="entry name" value="Pleckstrin-homology domain (PH domain)/Phosphotyrosine-binding domain (PTB)"/>
    <property type="match status" value="1"/>
</dbReference>
<evidence type="ECO:0000256" key="9">
    <source>
        <dbReference type="PROSITE-ProRule" id="PRU00192"/>
    </source>
</evidence>
<dbReference type="InterPro" id="IPR036872">
    <property type="entry name" value="CH_dom_sf"/>
</dbReference>
<dbReference type="Pfam" id="PF14604">
    <property type="entry name" value="SH3_9"/>
    <property type="match status" value="1"/>
</dbReference>
<feature type="coiled-coil region" evidence="10">
    <location>
        <begin position="2582"/>
        <end position="2609"/>
    </location>
</feature>
<evidence type="ECO:0000256" key="8">
    <source>
        <dbReference type="ARBA" id="ARBA00023203"/>
    </source>
</evidence>
<dbReference type="Gene3D" id="1.10.418.10">
    <property type="entry name" value="Calponin-like domain"/>
    <property type="match status" value="2"/>
</dbReference>
<evidence type="ECO:0000256" key="10">
    <source>
        <dbReference type="SAM" id="Coils"/>
    </source>
</evidence>
<feature type="coiled-coil region" evidence="10">
    <location>
        <begin position="1572"/>
        <end position="1632"/>
    </location>
</feature>
<dbReference type="InterPro" id="IPR018159">
    <property type="entry name" value="Spectrin/alpha-actinin"/>
</dbReference>
<keyword evidence="5" id="KW-0344">Guanine-nucleotide releasing factor</keyword>
<keyword evidence="6" id="KW-0493">Microtubule</keyword>
<dbReference type="Pfam" id="PF00307">
    <property type="entry name" value="CH"/>
    <property type="match status" value="2"/>
</dbReference>
<evidence type="ECO:0000256" key="6">
    <source>
        <dbReference type="ARBA" id="ARBA00022701"/>
    </source>
</evidence>
<feature type="compositionally biased region" description="Low complexity" evidence="11">
    <location>
        <begin position="575"/>
        <end position="605"/>
    </location>
</feature>
<dbReference type="Proteomes" id="UP000663879">
    <property type="component" value="Unassembled WGS sequence"/>
</dbReference>
<dbReference type="FunFam" id="1.10.418.10:FF:000001">
    <property type="entry name" value="Actinin alpha 1"/>
    <property type="match status" value="1"/>
</dbReference>
<feature type="coiled-coil region" evidence="10">
    <location>
        <begin position="715"/>
        <end position="742"/>
    </location>
</feature>
<dbReference type="SUPFAM" id="SSF46966">
    <property type="entry name" value="Spectrin repeat"/>
    <property type="match status" value="25"/>
</dbReference>